<accession>X1P4R3</accession>
<name>X1P4R3_9ZZZZ</name>
<feature type="non-terminal residue" evidence="2">
    <location>
        <position position="1"/>
    </location>
</feature>
<organism evidence="2">
    <name type="scientific">marine sediment metagenome</name>
    <dbReference type="NCBI Taxonomy" id="412755"/>
    <lineage>
        <taxon>unclassified sequences</taxon>
        <taxon>metagenomes</taxon>
        <taxon>ecological metagenomes</taxon>
    </lineage>
</organism>
<protein>
    <submittedName>
        <fullName evidence="2">Uncharacterized protein</fullName>
    </submittedName>
</protein>
<comment type="caution">
    <text evidence="2">The sequence shown here is derived from an EMBL/GenBank/DDBJ whole genome shotgun (WGS) entry which is preliminary data.</text>
</comment>
<dbReference type="AlphaFoldDB" id="X1P4R3"/>
<gene>
    <name evidence="2" type="ORF">S06H3_40430</name>
</gene>
<sequence>PGMSKSLAKSITQDTQAKEGKGWSGEASYYIDYPLR</sequence>
<reference evidence="2" key="1">
    <citation type="journal article" date="2014" name="Front. Microbiol.">
        <title>High frequency of phylogenetically diverse reductive dehalogenase-homologous genes in deep subseafloor sedimentary metagenomes.</title>
        <authorList>
            <person name="Kawai M."/>
            <person name="Futagami T."/>
            <person name="Toyoda A."/>
            <person name="Takaki Y."/>
            <person name="Nishi S."/>
            <person name="Hori S."/>
            <person name="Arai W."/>
            <person name="Tsubouchi T."/>
            <person name="Morono Y."/>
            <person name="Uchiyama I."/>
            <person name="Ito T."/>
            <person name="Fujiyama A."/>
            <person name="Inagaki F."/>
            <person name="Takami H."/>
        </authorList>
    </citation>
    <scope>NUCLEOTIDE SEQUENCE</scope>
    <source>
        <strain evidence="2">Expedition CK06-06</strain>
    </source>
</reference>
<evidence type="ECO:0000256" key="1">
    <source>
        <dbReference type="SAM" id="MobiDB-lite"/>
    </source>
</evidence>
<proteinExistence type="predicted"/>
<dbReference type="EMBL" id="BARV01024816">
    <property type="protein sequence ID" value="GAI37431.1"/>
    <property type="molecule type" value="Genomic_DNA"/>
</dbReference>
<evidence type="ECO:0000313" key="2">
    <source>
        <dbReference type="EMBL" id="GAI37431.1"/>
    </source>
</evidence>
<feature type="region of interest" description="Disordered" evidence="1">
    <location>
        <begin position="1"/>
        <end position="23"/>
    </location>
</feature>